<evidence type="ECO:0000313" key="3">
    <source>
        <dbReference type="Proteomes" id="UP000029079"/>
    </source>
</evidence>
<dbReference type="Pfam" id="PF01966">
    <property type="entry name" value="HD"/>
    <property type="match status" value="1"/>
</dbReference>
<dbReference type="InterPro" id="IPR006674">
    <property type="entry name" value="HD_domain"/>
</dbReference>
<sequence>MEERLVALMQFMEGLQETDATGHGDDHVHRAIKLAQHILATEPDADEFVTLAAIILHDTYDEKLVDDQAAAKQIVVDKLQDLDISTEDQAAIFLIIDNMSWSKERFGNPEPLPLEGHIVQDADRLEAMGLTGVVRTMQYGIPRGHVIYDPAMPPRELKTKADYRSDEGETIINHFYEKLLLLPASLNTAEGKRIGAKRDAAMRAFIEQYLAEWHNKDY</sequence>
<reference evidence="3" key="2">
    <citation type="submission" date="2014-08" db="EMBL/GenBank/DDBJ databases">
        <title>Complete genome of Weissella ceti strain WS74 isolated from diseased rainbow trout in Brazil.</title>
        <authorList>
            <person name="Figueiredo H.C.P."/>
            <person name="Leal C.A.G."/>
            <person name="Pereira F.L."/>
            <person name="Soares S.C."/>
            <person name="Dorella F.A."/>
            <person name="Carvalho A.F."/>
            <person name="Azevedo V.A.C."/>
        </authorList>
    </citation>
    <scope>NUCLEOTIDE SEQUENCE [LARGE SCALE GENOMIC DNA]</scope>
    <source>
        <strain evidence="3">WS74</strain>
    </source>
</reference>
<gene>
    <name evidence="2" type="ORF">WS74_1243</name>
</gene>
<evidence type="ECO:0000259" key="1">
    <source>
        <dbReference type="Pfam" id="PF01966"/>
    </source>
</evidence>
<organism evidence="2 3">
    <name type="scientific">Weissella ceti</name>
    <dbReference type="NCBI Taxonomy" id="759620"/>
    <lineage>
        <taxon>Bacteria</taxon>
        <taxon>Bacillati</taxon>
        <taxon>Bacillota</taxon>
        <taxon>Bacilli</taxon>
        <taxon>Lactobacillales</taxon>
        <taxon>Lactobacillaceae</taxon>
        <taxon>Weissella</taxon>
    </lineage>
</organism>
<dbReference type="RefSeq" id="WP_009765119.1">
    <property type="nucleotide sequence ID" value="NZ_CP009223.1"/>
</dbReference>
<keyword evidence="3" id="KW-1185">Reference proteome</keyword>
<feature type="domain" description="HD" evidence="1">
    <location>
        <begin position="26"/>
        <end position="128"/>
    </location>
</feature>
<dbReference type="KEGG" id="wce:WS08_1174"/>
<reference evidence="2 3" key="1">
    <citation type="journal article" date="2014" name="Genome Announc.">
        <title>Complete Genome Sequences of Fish Pathogenic Weissella ceti Strains WS74 and WS105.</title>
        <authorList>
            <person name="Figueiredo H.C."/>
            <person name="Leal C.A."/>
            <person name="Dorella F.A."/>
            <person name="Carvalho A.F."/>
            <person name="Soares S.C."/>
            <person name="Pereira F.L."/>
            <person name="Azevedo V.A."/>
        </authorList>
    </citation>
    <scope>NUCLEOTIDE SEQUENCE [LARGE SCALE GENOMIC DNA]</scope>
    <source>
        <strain evidence="2 3">WS74</strain>
    </source>
</reference>
<dbReference type="KEGG" id="wci:WS105_1237"/>
<dbReference type="PANTHER" id="PTHR33594:SF1">
    <property type="entry name" value="HD_PDEASE DOMAIN-CONTAINING PROTEIN"/>
    <property type="match status" value="1"/>
</dbReference>
<evidence type="ECO:0000313" key="2">
    <source>
        <dbReference type="EMBL" id="AIM63492.1"/>
    </source>
</evidence>
<keyword evidence="2" id="KW-0378">Hydrolase</keyword>
<dbReference type="PANTHER" id="PTHR33594">
    <property type="entry name" value="SUPERFAMILY HYDROLASE, PUTATIVE (AFU_ORTHOLOGUE AFUA_1G03035)-RELATED"/>
    <property type="match status" value="1"/>
</dbReference>
<dbReference type="GO" id="GO:0016787">
    <property type="term" value="F:hydrolase activity"/>
    <property type="evidence" value="ECO:0007669"/>
    <property type="project" value="UniProtKB-KW"/>
</dbReference>
<accession>A0A075U7N9</accession>
<dbReference type="PATRIC" id="fig|759620.7.peg.1199"/>
<dbReference type="Gene3D" id="1.10.472.50">
    <property type="entry name" value="HD-domain/PDEase-like"/>
    <property type="match status" value="1"/>
</dbReference>
<dbReference type="AlphaFoldDB" id="A0A075U7N9"/>
<dbReference type="Proteomes" id="UP000029079">
    <property type="component" value="Chromosome"/>
</dbReference>
<protein>
    <submittedName>
        <fullName evidence="2">Metal-dependent phosphohydrolase, HD superfamily</fullName>
    </submittedName>
</protein>
<dbReference type="Gene3D" id="1.20.58.1910">
    <property type="match status" value="1"/>
</dbReference>
<proteinExistence type="predicted"/>
<name>A0A075U7N9_9LACO</name>
<dbReference type="STRING" id="759620.WS105_1237"/>
<dbReference type="KEGG" id="wct:WS74_1243"/>
<dbReference type="SUPFAM" id="SSF109604">
    <property type="entry name" value="HD-domain/PDEase-like"/>
    <property type="match status" value="1"/>
</dbReference>
<dbReference type="EMBL" id="CP009223">
    <property type="protein sequence ID" value="AIM63492.1"/>
    <property type="molecule type" value="Genomic_DNA"/>
</dbReference>